<reference evidence="1 2" key="1">
    <citation type="journal article" date="2021" name="Hortic Res">
        <title>High-quality reference genome and annotation aids understanding of berry development for evergreen blueberry (Vaccinium darrowii).</title>
        <authorList>
            <person name="Yu J."/>
            <person name="Hulse-Kemp A.M."/>
            <person name="Babiker E."/>
            <person name="Staton M."/>
        </authorList>
    </citation>
    <scope>NUCLEOTIDE SEQUENCE [LARGE SCALE GENOMIC DNA]</scope>
    <source>
        <strain evidence="2">cv. NJ 8807/NJ 8810</strain>
        <tissue evidence="1">Young leaf</tissue>
    </source>
</reference>
<protein>
    <submittedName>
        <fullName evidence="1">Uncharacterized protein</fullName>
    </submittedName>
</protein>
<keyword evidence="2" id="KW-1185">Reference proteome</keyword>
<evidence type="ECO:0000313" key="2">
    <source>
        <dbReference type="Proteomes" id="UP000828048"/>
    </source>
</evidence>
<accession>A0ACB7X2B4</accession>
<sequence>MMDMVKDMYAKFSKYWSDYSLVLSCAAILDPRYKVKLVAYCYAKLYGEDSEQRVNTIVSTLHKLFDEYMEHGTSSSLGTSSGCVLGANEGNRMVDDGFEDYDTFQGMTYGSQLLKSQLDLYLEEPCFPLKHEMDILEYWNETSKRYPDLAKMARDLLAIPVSTVASESTFSIGRRVISPFRSSLKPNTVQALICLQDWMRAQNREEKLQSSSKVAAETNGSSSSESDIDEDEFEVQTQTANLLQLPGKVPLCMMDLLQSGYFSCSGLPRINSA</sequence>
<organism evidence="1 2">
    <name type="scientific">Vaccinium darrowii</name>
    <dbReference type="NCBI Taxonomy" id="229202"/>
    <lineage>
        <taxon>Eukaryota</taxon>
        <taxon>Viridiplantae</taxon>
        <taxon>Streptophyta</taxon>
        <taxon>Embryophyta</taxon>
        <taxon>Tracheophyta</taxon>
        <taxon>Spermatophyta</taxon>
        <taxon>Magnoliopsida</taxon>
        <taxon>eudicotyledons</taxon>
        <taxon>Gunneridae</taxon>
        <taxon>Pentapetalae</taxon>
        <taxon>asterids</taxon>
        <taxon>Ericales</taxon>
        <taxon>Ericaceae</taxon>
        <taxon>Vaccinioideae</taxon>
        <taxon>Vaccinieae</taxon>
        <taxon>Vaccinium</taxon>
    </lineage>
</organism>
<dbReference type="EMBL" id="CM037152">
    <property type="protein sequence ID" value="KAH7834817.1"/>
    <property type="molecule type" value="Genomic_DNA"/>
</dbReference>
<comment type="caution">
    <text evidence="1">The sequence shown here is derived from an EMBL/GenBank/DDBJ whole genome shotgun (WGS) entry which is preliminary data.</text>
</comment>
<gene>
    <name evidence="1" type="ORF">Vadar_019998</name>
</gene>
<proteinExistence type="predicted"/>
<name>A0ACB7X2B4_9ERIC</name>
<dbReference type="Proteomes" id="UP000828048">
    <property type="component" value="Chromosome 2"/>
</dbReference>
<evidence type="ECO:0000313" key="1">
    <source>
        <dbReference type="EMBL" id="KAH7834817.1"/>
    </source>
</evidence>